<reference evidence="12 13" key="1">
    <citation type="journal article" date="2023" name="PLoS ONE">
        <title>Genome-based metabolic and phylogenomic analysis of three Terrisporobacter species.</title>
        <authorList>
            <person name="Boer T."/>
            <person name="Bengelsdorf F.R."/>
            <person name="Bomeke M."/>
            <person name="Daniel R."/>
            <person name="Poehlein A."/>
        </authorList>
    </citation>
    <scope>NUCLEOTIDE SEQUENCE [LARGE SCALE GENOMIC DNA]</scope>
    <source>
        <strain evidence="12 13">DSM 1288</strain>
    </source>
</reference>
<comment type="catalytic activity">
    <reaction evidence="1 8">
        <text>ATP-independent breakage of single-stranded DNA, followed by passage and rejoining.</text>
        <dbReference type="EC" id="5.6.2.1"/>
    </reaction>
</comment>
<evidence type="ECO:0000259" key="10">
    <source>
        <dbReference type="PROSITE" id="PS50880"/>
    </source>
</evidence>
<evidence type="ECO:0000313" key="13">
    <source>
        <dbReference type="Proteomes" id="UP001348492"/>
    </source>
</evidence>
<protein>
    <recommendedName>
        <fullName evidence="8">DNA topoisomerase 3</fullName>
        <ecNumber evidence="8">5.6.2.1</ecNumber>
    </recommendedName>
    <alternativeName>
        <fullName evidence="8">DNA topoisomerase III</fullName>
    </alternativeName>
</protein>
<comment type="function">
    <text evidence="8">Releases the supercoiling and torsional tension of DNA, which is introduced during the DNA replication and transcription, by transiently cleaving and rejoining one strand of the DNA duplex. Introduces a single-strand break via transesterification at a target site in duplex DNA. The scissile phosphodiester is attacked by the catalytic tyrosine of the enzyme, resulting in the formation of a DNA-(5'-phosphotyrosyl)-enzyme intermediate and the expulsion of a 3'-OH DNA strand. The free DNA strand then undergoes passage around the unbroken strand, thus removing DNA supercoils. Finally, in the religation step, the DNA 3'-OH attacks the covalent intermediate to expel the active-site tyrosine and restore the DNA phosphodiester backbone.</text>
</comment>
<feature type="binding site" evidence="8">
    <location>
        <position position="105"/>
    </location>
    <ligand>
        <name>Mg(2+)</name>
        <dbReference type="ChEBI" id="CHEBI:18420"/>
        <note>catalytic</note>
    </ligand>
</feature>
<name>A0ABZ2ETB2_9FIRM</name>
<evidence type="ECO:0000256" key="3">
    <source>
        <dbReference type="ARBA" id="ARBA00022723"/>
    </source>
</evidence>
<dbReference type="CDD" id="cd00186">
    <property type="entry name" value="TOP1Ac"/>
    <property type="match status" value="1"/>
</dbReference>
<dbReference type="Pfam" id="PF01131">
    <property type="entry name" value="Topoisom_bac"/>
    <property type="match status" value="1"/>
</dbReference>
<dbReference type="Proteomes" id="UP001348492">
    <property type="component" value="Chromosome"/>
</dbReference>
<dbReference type="InterPro" id="IPR005738">
    <property type="entry name" value="TopoIII"/>
</dbReference>
<dbReference type="Pfam" id="PF01751">
    <property type="entry name" value="Toprim"/>
    <property type="match status" value="1"/>
</dbReference>
<evidence type="ECO:0000256" key="9">
    <source>
        <dbReference type="SAM" id="MobiDB-lite"/>
    </source>
</evidence>
<dbReference type="InterPro" id="IPR013825">
    <property type="entry name" value="Topo_IA_cen_sub2"/>
</dbReference>
<gene>
    <name evidence="12" type="primary">topB_1</name>
    <name evidence="8" type="synonym">topB</name>
    <name evidence="12" type="ORF">TEGL_13330</name>
</gene>
<dbReference type="Gene3D" id="1.10.460.10">
    <property type="entry name" value="Topoisomerase I, domain 2"/>
    <property type="match status" value="1"/>
</dbReference>
<evidence type="ECO:0000256" key="6">
    <source>
        <dbReference type="ARBA" id="ARBA00023125"/>
    </source>
</evidence>
<evidence type="ECO:0000256" key="4">
    <source>
        <dbReference type="ARBA" id="ARBA00022842"/>
    </source>
</evidence>
<dbReference type="NCBIfam" id="TIGR01056">
    <property type="entry name" value="topB"/>
    <property type="match status" value="1"/>
</dbReference>
<dbReference type="EMBL" id="CP117523">
    <property type="protein sequence ID" value="WWD82935.1"/>
    <property type="molecule type" value="Genomic_DNA"/>
</dbReference>
<evidence type="ECO:0000256" key="7">
    <source>
        <dbReference type="ARBA" id="ARBA00023235"/>
    </source>
</evidence>
<dbReference type="InterPro" id="IPR013497">
    <property type="entry name" value="Topo_IA_cen"/>
</dbReference>
<dbReference type="NCBIfam" id="NF005829">
    <property type="entry name" value="PRK07726.1"/>
    <property type="match status" value="1"/>
</dbReference>
<dbReference type="InterPro" id="IPR003602">
    <property type="entry name" value="Topo_IA_DNA-bd_dom"/>
</dbReference>
<evidence type="ECO:0000256" key="2">
    <source>
        <dbReference type="ARBA" id="ARBA00009446"/>
    </source>
</evidence>
<feature type="site" description="Interaction with DNA" evidence="8">
    <location>
        <position position="168"/>
    </location>
</feature>
<dbReference type="InterPro" id="IPR003601">
    <property type="entry name" value="Topo_IA_2"/>
</dbReference>
<dbReference type="SMART" id="SM00437">
    <property type="entry name" value="TOP1Ac"/>
    <property type="match status" value="1"/>
</dbReference>
<dbReference type="PROSITE" id="PS52039">
    <property type="entry name" value="TOPO_IA_2"/>
    <property type="match status" value="1"/>
</dbReference>
<dbReference type="PROSITE" id="PS50880">
    <property type="entry name" value="TOPRIM"/>
    <property type="match status" value="1"/>
</dbReference>
<accession>A0ABZ2ETB2</accession>
<dbReference type="PROSITE" id="PS00396">
    <property type="entry name" value="TOPO_IA_1"/>
    <property type="match status" value="1"/>
</dbReference>
<evidence type="ECO:0000259" key="11">
    <source>
        <dbReference type="PROSITE" id="PS52039"/>
    </source>
</evidence>
<feature type="site" description="Interaction with DNA" evidence="8">
    <location>
        <position position="176"/>
    </location>
</feature>
<feature type="region of interest" description="Disordered" evidence="9">
    <location>
        <begin position="664"/>
        <end position="690"/>
    </location>
</feature>
<dbReference type="InterPro" id="IPR023405">
    <property type="entry name" value="Topo_IA_core_domain"/>
</dbReference>
<dbReference type="InterPro" id="IPR013826">
    <property type="entry name" value="Topo_IA_cen_sub3"/>
</dbReference>
<dbReference type="PANTHER" id="PTHR11390">
    <property type="entry name" value="PROKARYOTIC DNA TOPOISOMERASE"/>
    <property type="match status" value="1"/>
</dbReference>
<dbReference type="InterPro" id="IPR023406">
    <property type="entry name" value="Topo_IA_AS"/>
</dbReference>
<dbReference type="Gene3D" id="3.40.50.140">
    <property type="match status" value="1"/>
</dbReference>
<keyword evidence="5 8" id="KW-0799">Topoisomerase</keyword>
<dbReference type="GO" id="GO:0003917">
    <property type="term" value="F:DNA topoisomerase type I (single strand cut, ATP-independent) activity"/>
    <property type="evidence" value="ECO:0007669"/>
    <property type="project" value="UniProtKB-EC"/>
</dbReference>
<dbReference type="InterPro" id="IPR034144">
    <property type="entry name" value="TOPRIM_TopoIII"/>
</dbReference>
<feature type="binding site" evidence="8">
    <location>
        <position position="9"/>
    </location>
    <ligand>
        <name>Mg(2+)</name>
        <dbReference type="ChEBI" id="CHEBI:18420"/>
        <note>catalytic</note>
    </ligand>
</feature>
<comment type="cofactor">
    <cofactor evidence="8">
        <name>Mg(2+)</name>
        <dbReference type="ChEBI" id="CHEBI:18420"/>
    </cofactor>
</comment>
<dbReference type="SMART" id="SM00493">
    <property type="entry name" value="TOPRIM"/>
    <property type="match status" value="1"/>
</dbReference>
<dbReference type="Gene3D" id="1.10.290.10">
    <property type="entry name" value="Topoisomerase I, domain 4"/>
    <property type="match status" value="1"/>
</dbReference>
<keyword evidence="13" id="KW-1185">Reference proteome</keyword>
<dbReference type="SUPFAM" id="SSF56712">
    <property type="entry name" value="Prokaryotic type I DNA topoisomerase"/>
    <property type="match status" value="1"/>
</dbReference>
<evidence type="ECO:0000256" key="1">
    <source>
        <dbReference type="ARBA" id="ARBA00000213"/>
    </source>
</evidence>
<comment type="similarity">
    <text evidence="2 8">Belongs to the type IA topoisomerase family.</text>
</comment>
<keyword evidence="3 8" id="KW-0479">Metal-binding</keyword>
<feature type="site" description="Interaction with DNA" evidence="8">
    <location>
        <position position="315"/>
    </location>
</feature>
<dbReference type="InterPro" id="IPR000380">
    <property type="entry name" value="Topo_IA"/>
</dbReference>
<dbReference type="RefSeq" id="WP_018589388.1">
    <property type="nucleotide sequence ID" value="NZ_CP117523.1"/>
</dbReference>
<dbReference type="PANTHER" id="PTHR11390:SF21">
    <property type="entry name" value="DNA TOPOISOMERASE 3-ALPHA"/>
    <property type="match status" value="1"/>
</dbReference>
<keyword evidence="6 8" id="KW-0238">DNA-binding</keyword>
<feature type="active site" description="O-(5'-phospho-DNA)-tyrosine intermediate" evidence="8">
    <location>
        <position position="313"/>
    </location>
</feature>
<feature type="region of interest" description="Interaction with DNA" evidence="8">
    <location>
        <begin position="187"/>
        <end position="192"/>
    </location>
</feature>
<keyword evidence="4 8" id="KW-0460">Magnesium</keyword>
<evidence type="ECO:0000313" key="12">
    <source>
        <dbReference type="EMBL" id="WWD82935.1"/>
    </source>
</evidence>
<feature type="site" description="Interaction with DNA" evidence="8">
    <location>
        <position position="61"/>
    </location>
</feature>
<dbReference type="Gene3D" id="2.70.20.10">
    <property type="entry name" value="Topoisomerase I, domain 3"/>
    <property type="match status" value="1"/>
</dbReference>
<dbReference type="CDD" id="cd03362">
    <property type="entry name" value="TOPRIM_TopoIA_TopoIII"/>
    <property type="match status" value="1"/>
</dbReference>
<feature type="domain" description="Toprim" evidence="10">
    <location>
        <begin position="3"/>
        <end position="136"/>
    </location>
</feature>
<dbReference type="EC" id="5.6.2.1" evidence="8"/>
<dbReference type="HAMAP" id="MF_00953">
    <property type="entry name" value="Topoisom_3_prok"/>
    <property type="match status" value="1"/>
</dbReference>
<keyword evidence="7 8" id="KW-0413">Isomerase</keyword>
<proteinExistence type="inferred from homology"/>
<evidence type="ECO:0000256" key="5">
    <source>
        <dbReference type="ARBA" id="ARBA00023029"/>
    </source>
</evidence>
<dbReference type="PRINTS" id="PR00417">
    <property type="entry name" value="PRTPISMRASEI"/>
</dbReference>
<organism evidence="12 13">
    <name type="scientific">Terrisporobacter glycolicus ATCC 14880 = DSM 1288</name>
    <dbReference type="NCBI Taxonomy" id="1121315"/>
    <lineage>
        <taxon>Bacteria</taxon>
        <taxon>Bacillati</taxon>
        <taxon>Bacillota</taxon>
        <taxon>Clostridia</taxon>
        <taxon>Peptostreptococcales</taxon>
        <taxon>Peptostreptococcaceae</taxon>
        <taxon>Terrisporobacter</taxon>
    </lineage>
</organism>
<feature type="domain" description="Topo IA-type catalytic" evidence="11">
    <location>
        <begin position="153"/>
        <end position="572"/>
    </location>
</feature>
<sequence>MKKILVLAEKPSVGRDIARVLNCNKDKNGYIEGNKYIVTWALGHLVTLADPESYGEKYKSWKMEDLPIIPSKLKTVVIKKTSKQFNTVKAQLNRDDVCEIVIATDAGREGELVARWIIEKAHVKKPIKRLWISSSTDKAIKEGFEKLKDGRQYNNLYYSAIARAEADWIVGINGTRALTTKYNAQLSCGRVQTPTLGMILKREEEIRRFVPKEYYSIDISTKKGSSNFKMNWIDKKNNTTSFNEEKIENIAKKLNNKEIKIIDVKKVDKKRYSKPLYDLTELQRDANKKFGFSAKETLSIMQKLYEHHKVLTYPRTDSRYLTTDIVETLKDRVKAVNVSDYSKVCNKLLKTNIKGNKSFVDNSKVTDHHAIIPTEERIFLGDLSDKERKVYDLVVKRFLSILSPPFEYVETTITGSCEGENFRAKGNKVINLGFTEGYGDDEEEKLDSIPEILVNDVLKIEEVKIKTGKTNPPPYLNEGTLLTEMEKNNLGTVATRADIIEKLFNSFSVEKKNNKEIHITSKGRQLLDLAPEKLKTPDLTAQWEKKLTDISNGKANKENFIEDIKTYTKEIVKDINKSDSKFKHDNLTKNKCPNCGKFMLEVNGKKGKMLVCEDRECNTRKTVSQVTNSRCPNCHKKLELRGEGENKLFACACGYREKLSAFNKRKQEEKQKGSKKDIQKYLKNQNKKEESFNNPFAEALAKLKK</sequence>
<dbReference type="InterPro" id="IPR013824">
    <property type="entry name" value="Topo_IA_cen_sub1"/>
</dbReference>
<dbReference type="InterPro" id="IPR006171">
    <property type="entry name" value="TOPRIM_dom"/>
</dbReference>
<dbReference type="SMART" id="SM00436">
    <property type="entry name" value="TOP1Bc"/>
    <property type="match status" value="1"/>
</dbReference>
<evidence type="ECO:0000256" key="8">
    <source>
        <dbReference type="HAMAP-Rule" id="MF_00953"/>
    </source>
</evidence>
<comment type="caution">
    <text evidence="8">Lacks conserved residue(s) required for the propagation of feature annotation.</text>
</comment>